<keyword evidence="1" id="KW-0732">Signal</keyword>
<accession>F4KXD3</accession>
<gene>
    <name evidence="2" type="ordered locus">Halhy_1447</name>
</gene>
<dbReference type="EMBL" id="CP002691">
    <property type="protein sequence ID" value="AEE49341.1"/>
    <property type="molecule type" value="Genomic_DNA"/>
</dbReference>
<reference evidence="2 3" key="1">
    <citation type="journal article" date="2011" name="Stand. Genomic Sci.">
        <title>Complete genome sequence of Haliscomenobacter hydrossis type strain (O).</title>
        <authorList>
            <consortium name="US DOE Joint Genome Institute (JGI-PGF)"/>
            <person name="Daligault H."/>
            <person name="Lapidus A."/>
            <person name="Zeytun A."/>
            <person name="Nolan M."/>
            <person name="Lucas S."/>
            <person name="Del Rio T.G."/>
            <person name="Tice H."/>
            <person name="Cheng J.F."/>
            <person name="Tapia R."/>
            <person name="Han C."/>
            <person name="Goodwin L."/>
            <person name="Pitluck S."/>
            <person name="Liolios K."/>
            <person name="Pagani I."/>
            <person name="Ivanova N."/>
            <person name="Huntemann M."/>
            <person name="Mavromatis K."/>
            <person name="Mikhailova N."/>
            <person name="Pati A."/>
            <person name="Chen A."/>
            <person name="Palaniappan K."/>
            <person name="Land M."/>
            <person name="Hauser L."/>
            <person name="Brambilla E.M."/>
            <person name="Rohde M."/>
            <person name="Verbarg S."/>
            <person name="Goker M."/>
            <person name="Bristow J."/>
            <person name="Eisen J.A."/>
            <person name="Markowitz V."/>
            <person name="Hugenholtz P."/>
            <person name="Kyrpides N.C."/>
            <person name="Klenk H.P."/>
            <person name="Woyke T."/>
        </authorList>
    </citation>
    <scope>NUCLEOTIDE SEQUENCE [LARGE SCALE GENOMIC DNA]</scope>
    <source>
        <strain evidence="3">ATCC 27775 / DSM 1100 / LMG 10767 / O</strain>
    </source>
</reference>
<feature type="chain" id="PRO_5003316204" evidence="1">
    <location>
        <begin position="23"/>
        <end position="289"/>
    </location>
</feature>
<dbReference type="HOGENOM" id="CLU_068220_1_0_10"/>
<dbReference type="AlphaFoldDB" id="F4KXD3"/>
<organism evidence="2 3">
    <name type="scientific">Haliscomenobacter hydrossis (strain ATCC 27775 / DSM 1100 / LMG 10767 / O)</name>
    <dbReference type="NCBI Taxonomy" id="760192"/>
    <lineage>
        <taxon>Bacteria</taxon>
        <taxon>Pseudomonadati</taxon>
        <taxon>Bacteroidota</taxon>
        <taxon>Saprospiria</taxon>
        <taxon>Saprospirales</taxon>
        <taxon>Haliscomenobacteraceae</taxon>
        <taxon>Haliscomenobacter</taxon>
    </lineage>
</organism>
<proteinExistence type="predicted"/>
<dbReference type="eggNOG" id="ENOG502Z7JF">
    <property type="taxonomic scope" value="Bacteria"/>
</dbReference>
<dbReference type="OrthoDB" id="1141916at2"/>
<dbReference type="Proteomes" id="UP000008461">
    <property type="component" value="Chromosome"/>
</dbReference>
<dbReference type="Pfam" id="PF19841">
    <property type="entry name" value="GldN"/>
    <property type="match status" value="1"/>
</dbReference>
<evidence type="ECO:0000313" key="3">
    <source>
        <dbReference type="Proteomes" id="UP000008461"/>
    </source>
</evidence>
<evidence type="ECO:0000256" key="1">
    <source>
        <dbReference type="SAM" id="SignalP"/>
    </source>
</evidence>
<dbReference type="InterPro" id="IPR019847">
    <property type="entry name" value="Gliding_motility_assoc_GldN"/>
</dbReference>
<keyword evidence="3" id="KW-1185">Reference proteome</keyword>
<protein>
    <submittedName>
        <fullName evidence="2">Gliding motility associated protein GldN</fullName>
    </submittedName>
</protein>
<evidence type="ECO:0000313" key="2">
    <source>
        <dbReference type="EMBL" id="AEE49341.1"/>
    </source>
</evidence>
<dbReference type="NCBIfam" id="TIGR03523">
    <property type="entry name" value="GldN"/>
    <property type="match status" value="1"/>
</dbReference>
<feature type="signal peptide" evidence="1">
    <location>
        <begin position="1"/>
        <end position="22"/>
    </location>
</feature>
<name>F4KXD3_HALH1</name>
<reference key="2">
    <citation type="submission" date="2011-04" db="EMBL/GenBank/DDBJ databases">
        <title>Complete sequence of chromosome of Haliscomenobacter hydrossis DSM 1100.</title>
        <authorList>
            <consortium name="US DOE Joint Genome Institute (JGI-PGF)"/>
            <person name="Lucas S."/>
            <person name="Han J."/>
            <person name="Lapidus A."/>
            <person name="Bruce D."/>
            <person name="Goodwin L."/>
            <person name="Pitluck S."/>
            <person name="Peters L."/>
            <person name="Kyrpides N."/>
            <person name="Mavromatis K."/>
            <person name="Ivanova N."/>
            <person name="Ovchinnikova G."/>
            <person name="Pagani I."/>
            <person name="Daligault H."/>
            <person name="Detter J.C."/>
            <person name="Han C."/>
            <person name="Land M."/>
            <person name="Hauser L."/>
            <person name="Markowitz V."/>
            <person name="Cheng J.-F."/>
            <person name="Hugenholtz P."/>
            <person name="Woyke T."/>
            <person name="Wu D."/>
            <person name="Verbarg S."/>
            <person name="Frueling A."/>
            <person name="Brambilla E."/>
            <person name="Klenk H.-P."/>
            <person name="Eisen J.A."/>
        </authorList>
    </citation>
    <scope>NUCLEOTIDE SEQUENCE</scope>
    <source>
        <strain>DSM 1100</strain>
    </source>
</reference>
<dbReference type="STRING" id="760192.Halhy_1447"/>
<sequence length="289" mass="33597">MKMAAKLFGLLFILCIAVGPLAAQQLDIIQTESGPVDGLPNPIDDVVESSITAKKRVLPYDQPREADIFWKKRIWRIIDVREKMNLPFAYPKRPFVSILLEAINNKEKPLRIFADEEFKTRLDTSAVNGLLYKIDTVMVTDPVTYEQKQQIIKSDVDINADVQRIRVKEIWFFDKESSTMQVRILGIAPVLPVKTSTGDKVGENVLFWIYYPDARELLAKEKIFNDQNDGAPMTWEDVFEMRYFSSYIYKTSNVKDLRLQDQFTGRDLLMEADKIKQEIFNLEHDLWTY</sequence>
<dbReference type="KEGG" id="hhy:Halhy_1447"/>